<dbReference type="InterPro" id="IPR025354">
    <property type="entry name" value="DUF4258"/>
</dbReference>
<dbReference type="AlphaFoldDB" id="A0A0F3GMH3"/>
<protein>
    <submittedName>
        <fullName evidence="1">Uncharacterized protein</fullName>
    </submittedName>
</protein>
<gene>
    <name evidence="1" type="ORF">MBAV_004711</name>
</gene>
<dbReference type="Proteomes" id="UP000033423">
    <property type="component" value="Unassembled WGS sequence"/>
</dbReference>
<accession>A0A0F3GMH3</accession>
<organism evidence="1 2">
    <name type="scientific">Candidatus Magnetobacterium bavaricum</name>
    <dbReference type="NCBI Taxonomy" id="29290"/>
    <lineage>
        <taxon>Bacteria</taxon>
        <taxon>Pseudomonadati</taxon>
        <taxon>Nitrospirota</taxon>
        <taxon>Thermodesulfovibrionia</taxon>
        <taxon>Thermodesulfovibrionales</taxon>
        <taxon>Candidatus Magnetobacteriaceae</taxon>
        <taxon>Candidatus Magnetobacterium</taxon>
    </lineage>
</organism>
<proteinExistence type="predicted"/>
<sequence length="116" mass="13689">MFSQEKELFIRQKANEHIPYMNEKILWSMHAVRKLRTERFKKNEIEGLLKECILVEDYVMVGRPLPGCLVLGHVGIIAVHVVIAIDIDNGRILIITLYKPSDDRWEDDWKRRKFNG</sequence>
<dbReference type="Pfam" id="PF14076">
    <property type="entry name" value="DUF4258"/>
    <property type="match status" value="1"/>
</dbReference>
<name>A0A0F3GMH3_9BACT</name>
<comment type="caution">
    <text evidence="1">The sequence shown here is derived from an EMBL/GenBank/DDBJ whole genome shotgun (WGS) entry which is preliminary data.</text>
</comment>
<evidence type="ECO:0000313" key="1">
    <source>
        <dbReference type="EMBL" id="KJU83096.1"/>
    </source>
</evidence>
<reference evidence="1 2" key="1">
    <citation type="submission" date="2015-02" db="EMBL/GenBank/DDBJ databases">
        <title>Single-cell genomics of uncultivated deep-branching MTB reveals a conserved set of magnetosome genes.</title>
        <authorList>
            <person name="Kolinko S."/>
            <person name="Richter M."/>
            <person name="Glockner F.O."/>
            <person name="Brachmann A."/>
            <person name="Schuler D."/>
        </authorList>
    </citation>
    <scope>NUCLEOTIDE SEQUENCE [LARGE SCALE GENOMIC DNA]</scope>
    <source>
        <strain evidence="1">TM-1</strain>
    </source>
</reference>
<evidence type="ECO:0000313" key="2">
    <source>
        <dbReference type="Proteomes" id="UP000033423"/>
    </source>
</evidence>
<dbReference type="EMBL" id="LACI01002046">
    <property type="protein sequence ID" value="KJU83096.1"/>
    <property type="molecule type" value="Genomic_DNA"/>
</dbReference>
<keyword evidence="2" id="KW-1185">Reference proteome</keyword>